<evidence type="ECO:0000256" key="1">
    <source>
        <dbReference type="SAM" id="MobiDB-lite"/>
    </source>
</evidence>
<dbReference type="Proteomes" id="UP000034680">
    <property type="component" value="Unassembled WGS sequence"/>
</dbReference>
<evidence type="ECO:0000313" key="3">
    <source>
        <dbReference type="Proteomes" id="UP000034680"/>
    </source>
</evidence>
<dbReference type="AlphaFoldDB" id="A0A0G2HVT7"/>
<sequence length="78" mass="8753">MDSTPVKRNANRTRPFANPNFKPLWEPDTAMGRNAIRGLFHDDRASMDLVWQDRDDGALVAGENIVAVSKDGREDLRG</sequence>
<comment type="caution">
    <text evidence="2">The sequence shown here is derived from an EMBL/GenBank/DDBJ whole genome shotgun (WGS) entry which is preliminary data.</text>
</comment>
<evidence type="ECO:0000313" key="2">
    <source>
        <dbReference type="EMBL" id="KKY32145.1"/>
    </source>
</evidence>
<feature type="region of interest" description="Disordered" evidence="1">
    <location>
        <begin position="1"/>
        <end position="23"/>
    </location>
</feature>
<proteinExistence type="predicted"/>
<dbReference type="OrthoDB" id="5230153at2759"/>
<dbReference type="EMBL" id="LCUC01000339">
    <property type="protein sequence ID" value="KKY32145.1"/>
    <property type="molecule type" value="Genomic_DNA"/>
</dbReference>
<name>A0A0G2HVT7_9PEZI</name>
<organism evidence="2 3">
    <name type="scientific">Diaporthe ampelina</name>
    <dbReference type="NCBI Taxonomy" id="1214573"/>
    <lineage>
        <taxon>Eukaryota</taxon>
        <taxon>Fungi</taxon>
        <taxon>Dikarya</taxon>
        <taxon>Ascomycota</taxon>
        <taxon>Pezizomycotina</taxon>
        <taxon>Sordariomycetes</taxon>
        <taxon>Sordariomycetidae</taxon>
        <taxon>Diaporthales</taxon>
        <taxon>Diaporthaceae</taxon>
        <taxon>Diaporthe</taxon>
    </lineage>
</organism>
<keyword evidence="3" id="KW-1185">Reference proteome</keyword>
<accession>A0A0G2HVT7</accession>
<gene>
    <name evidence="2" type="ORF">UCDDA912_g07879</name>
</gene>
<reference evidence="2 3" key="1">
    <citation type="submission" date="2015-05" db="EMBL/GenBank/DDBJ databases">
        <title>Distinctive expansion of gene families associated with plant cell wall degradation and secondary metabolism in the genomes of grapevine trunk pathogens.</title>
        <authorList>
            <person name="Lawrence D.P."/>
            <person name="Travadon R."/>
            <person name="Rolshausen P.E."/>
            <person name="Baumgartner K."/>
        </authorList>
    </citation>
    <scope>NUCLEOTIDE SEQUENCE [LARGE SCALE GENOMIC DNA]</scope>
    <source>
        <strain evidence="2">DA912</strain>
    </source>
</reference>
<protein>
    <submittedName>
        <fullName evidence="2">Uncharacterized protein</fullName>
    </submittedName>
</protein>
<reference evidence="2 3" key="2">
    <citation type="submission" date="2015-05" db="EMBL/GenBank/DDBJ databases">
        <authorList>
            <person name="Morales-Cruz A."/>
            <person name="Amrine K.C."/>
            <person name="Cantu D."/>
        </authorList>
    </citation>
    <scope>NUCLEOTIDE SEQUENCE [LARGE SCALE GENOMIC DNA]</scope>
    <source>
        <strain evidence="2">DA912</strain>
    </source>
</reference>